<dbReference type="PROSITE" id="PS00910">
    <property type="entry name" value="UPF0029"/>
    <property type="match status" value="1"/>
</dbReference>
<reference evidence="4 5" key="1">
    <citation type="submission" date="2018-06" db="EMBL/GenBank/DDBJ databases">
        <authorList>
            <consortium name="Pathogen Informatics"/>
            <person name="Doyle S."/>
        </authorList>
    </citation>
    <scope>NUCLEOTIDE SEQUENCE [LARGE SCALE GENOMIC DNA]</scope>
    <source>
        <strain evidence="4 5">NCTC4824</strain>
    </source>
</reference>
<dbReference type="SUPFAM" id="SSF54980">
    <property type="entry name" value="EF-G C-terminal domain-like"/>
    <property type="match status" value="1"/>
</dbReference>
<feature type="domain" description="UPF0029" evidence="3">
    <location>
        <begin position="197"/>
        <end position="252"/>
    </location>
</feature>
<evidence type="ECO:0000313" key="4">
    <source>
        <dbReference type="EMBL" id="SQI62062.1"/>
    </source>
</evidence>
<dbReference type="GO" id="GO:0005737">
    <property type="term" value="C:cytoplasm"/>
    <property type="evidence" value="ECO:0007669"/>
    <property type="project" value="TreeGrafter"/>
</dbReference>
<keyword evidence="4" id="KW-0224">Dipeptidase</keyword>
<evidence type="ECO:0000313" key="5">
    <source>
        <dbReference type="Proteomes" id="UP000249134"/>
    </source>
</evidence>
<dbReference type="Proteomes" id="UP000249134">
    <property type="component" value="Chromosome 1"/>
</dbReference>
<dbReference type="EMBL" id="LS483476">
    <property type="protein sequence ID" value="SQI62062.1"/>
    <property type="molecule type" value="Genomic_DNA"/>
</dbReference>
<organism evidence="4 5">
    <name type="scientific">Lederbergia lenta</name>
    <name type="common">Bacillus lentus</name>
    <dbReference type="NCBI Taxonomy" id="1467"/>
    <lineage>
        <taxon>Bacteria</taxon>
        <taxon>Bacillati</taxon>
        <taxon>Bacillota</taxon>
        <taxon>Bacilli</taxon>
        <taxon>Bacillales</taxon>
        <taxon>Bacillaceae</taxon>
        <taxon>Lederbergia</taxon>
    </lineage>
</organism>
<accession>A0A2X4WUA6</accession>
<dbReference type="InterPro" id="IPR015796">
    <property type="entry name" value="Impact_YigZ-like"/>
</dbReference>
<comment type="similarity">
    <text evidence="1">Belongs to the IMPACT family.</text>
</comment>
<dbReference type="InterPro" id="IPR020569">
    <property type="entry name" value="UPF0029_Impact_CS"/>
</dbReference>
<dbReference type="NCBIfam" id="TIGR00257">
    <property type="entry name" value="IMPACT_YIGZ"/>
    <property type="match status" value="1"/>
</dbReference>
<dbReference type="GO" id="GO:0102009">
    <property type="term" value="F:proline dipeptidase activity"/>
    <property type="evidence" value="ECO:0007669"/>
    <property type="project" value="UniProtKB-EC"/>
</dbReference>
<dbReference type="InterPro" id="IPR020568">
    <property type="entry name" value="Ribosomal_Su5_D2-typ_SF"/>
</dbReference>
<dbReference type="EC" id="3.4.13.9" evidence="4"/>
<evidence type="ECO:0000259" key="2">
    <source>
        <dbReference type="Pfam" id="PF01205"/>
    </source>
</evidence>
<dbReference type="AlphaFoldDB" id="A0A2X4WUA6"/>
<dbReference type="PANTHER" id="PTHR16301:SF20">
    <property type="entry name" value="IMPACT FAMILY MEMBER YIGZ"/>
    <property type="match status" value="1"/>
</dbReference>
<dbReference type="InterPro" id="IPR036956">
    <property type="entry name" value="Impact_N_sf"/>
</dbReference>
<dbReference type="PANTHER" id="PTHR16301">
    <property type="entry name" value="IMPACT-RELATED"/>
    <property type="match status" value="1"/>
</dbReference>
<feature type="domain" description="Impact N-terminal" evidence="2">
    <location>
        <begin position="76"/>
        <end position="181"/>
    </location>
</feature>
<dbReference type="InterPro" id="IPR035647">
    <property type="entry name" value="EFG_III/V"/>
</dbReference>
<protein>
    <submittedName>
        <fullName evidence="4">Xaa-Pro dipeptidase</fullName>
        <ecNumber evidence="4">3.4.13.9</ecNumber>
    </submittedName>
</protein>
<gene>
    <name evidence="4" type="primary">yigZ</name>
    <name evidence="4" type="ORF">NCTC4824_03571</name>
</gene>
<dbReference type="InterPro" id="IPR023582">
    <property type="entry name" value="Impact"/>
</dbReference>
<dbReference type="InterPro" id="IPR001498">
    <property type="entry name" value="Impact_N"/>
</dbReference>
<dbReference type="SUPFAM" id="SSF54211">
    <property type="entry name" value="Ribosomal protein S5 domain 2-like"/>
    <property type="match status" value="1"/>
</dbReference>
<name>A0A2X4WUA6_LEDLE</name>
<dbReference type="Gene3D" id="3.30.230.30">
    <property type="entry name" value="Impact, N-terminal domain"/>
    <property type="match status" value="1"/>
</dbReference>
<dbReference type="KEGG" id="blen:NCTC4824_03571"/>
<sequence length="267" mass="30463">MIELFERLDWNGKLNSLNYDVELVDLYEGVMIQNHLSEDQAKAVDVAKFSMREELDLMLPHYFTVKEKGEHEIIIQKSRFITYVGRVETETAAQEFIQEIKKKHWDATHNCSAYLIGEQNQIQKANDDGEPSGTAGVPMLEVLKKRDLKDTVTVVTRYFGGIKLGAGGLIRAYGKSVSEALNTVGIVERKLMVIMHVKVDYSWLGKLENELRSSVYQLKEIHYSDLVDIETYVEEAQVENFSDWMTDLTNGQGIIESGENVYLETDV</sequence>
<keyword evidence="4" id="KW-0378">Hydrolase</keyword>
<evidence type="ECO:0000259" key="3">
    <source>
        <dbReference type="Pfam" id="PF09186"/>
    </source>
</evidence>
<dbReference type="GO" id="GO:0006446">
    <property type="term" value="P:regulation of translational initiation"/>
    <property type="evidence" value="ECO:0007669"/>
    <property type="project" value="TreeGrafter"/>
</dbReference>
<keyword evidence="5" id="KW-1185">Reference proteome</keyword>
<dbReference type="InterPro" id="IPR015269">
    <property type="entry name" value="UPF0029_Impact_C"/>
</dbReference>
<dbReference type="Pfam" id="PF01205">
    <property type="entry name" value="Impact_N"/>
    <property type="match status" value="1"/>
</dbReference>
<dbReference type="Pfam" id="PF09186">
    <property type="entry name" value="DUF1949"/>
    <property type="match status" value="1"/>
</dbReference>
<keyword evidence="4" id="KW-0645">Protease</keyword>
<proteinExistence type="inferred from homology"/>
<evidence type="ECO:0000256" key="1">
    <source>
        <dbReference type="ARBA" id="ARBA00007665"/>
    </source>
</evidence>